<dbReference type="EMBL" id="LKMD01000099">
    <property type="protein sequence ID" value="PIB03041.1"/>
    <property type="molecule type" value="Genomic_DNA"/>
</dbReference>
<dbReference type="GO" id="GO:0046872">
    <property type="term" value="F:metal ion binding"/>
    <property type="evidence" value="ECO:0007669"/>
    <property type="project" value="UniProtKB-KW"/>
</dbReference>
<evidence type="ECO:0000256" key="4">
    <source>
        <dbReference type="ARBA" id="ARBA00022723"/>
    </source>
</evidence>
<name>A0A2G5IE10_CERBT</name>
<evidence type="ECO:0000259" key="9">
    <source>
        <dbReference type="PROSITE" id="PS51405"/>
    </source>
</evidence>
<evidence type="ECO:0000313" key="12">
    <source>
        <dbReference type="Proteomes" id="UP000230605"/>
    </source>
</evidence>
<dbReference type="AlphaFoldDB" id="A0A2G5IE10"/>
<dbReference type="OrthoDB" id="407298at2759"/>
<keyword evidence="5" id="KW-0560">Oxidoreductase</keyword>
<dbReference type="InterPro" id="IPR000028">
    <property type="entry name" value="Chloroperoxidase"/>
</dbReference>
<feature type="chain" id="PRO_5013740941" evidence="8">
    <location>
        <begin position="17"/>
        <end position="424"/>
    </location>
</feature>
<keyword evidence="2" id="KW-0575">Peroxidase</keyword>
<protein>
    <submittedName>
        <fullName evidence="10">Aromatic peroxygenase</fullName>
    </submittedName>
</protein>
<evidence type="ECO:0000313" key="11">
    <source>
        <dbReference type="EMBL" id="WPB04275.1"/>
    </source>
</evidence>
<evidence type="ECO:0000256" key="6">
    <source>
        <dbReference type="ARBA" id="ARBA00023004"/>
    </source>
</evidence>
<dbReference type="PANTHER" id="PTHR33577:SF15">
    <property type="entry name" value="HEME HALOPEROXIDASE FAMILY PROFILE DOMAIN-CONTAINING PROTEIN"/>
    <property type="match status" value="1"/>
</dbReference>
<feature type="signal peptide" evidence="8">
    <location>
        <begin position="1"/>
        <end position="16"/>
    </location>
</feature>
<dbReference type="PROSITE" id="PS51405">
    <property type="entry name" value="HEME_HALOPEROXIDASE"/>
    <property type="match status" value="1"/>
</dbReference>
<dbReference type="EMBL" id="CP134188">
    <property type="protein sequence ID" value="WPB04275.1"/>
    <property type="molecule type" value="Genomic_DNA"/>
</dbReference>
<sequence>MAKVLLALAAAQGAFAYPWVANVPGVDSSMLPKRSARMQMPRDSPDCPFNANHVPAAPITAQYPYLGAINGKPGTGKGGILVPAPGDTAHEYRAPNPKTDIRGPCPGLNAAANHGFLARDGITTYNELVDAQQNLYNVGYDLANLLAIAGVGLDGDLIGTTKLSIGCDANSRTVTPGNVLADELGLNGHNHFEADTSLTRNDYFLANGDNYRWNATLFTQMMSYCQGNCNLEHLALYRELRYNQSKADNGNFFFGPGSLLLYGAASFLYELMPTAGGTADEATMMSFFGADKVNGQYVWNGGERIPPNWRNRVDSYDNNKVGSQIIRMYALHPVPFGGNIGRNNFNGLNFSTYIQDGKFNPDTPADAMCLIYQALTGGFPSELGQVINIPVDISNAITSGLLPMAKNLGCPLNHNSGDSASGAA</sequence>
<evidence type="ECO:0000256" key="2">
    <source>
        <dbReference type="ARBA" id="ARBA00022559"/>
    </source>
</evidence>
<dbReference type="SUPFAM" id="SSF47571">
    <property type="entry name" value="Cloroperoxidase"/>
    <property type="match status" value="1"/>
</dbReference>
<evidence type="ECO:0000256" key="5">
    <source>
        <dbReference type="ARBA" id="ARBA00023002"/>
    </source>
</evidence>
<feature type="domain" description="Heme haloperoxidase family profile" evidence="9">
    <location>
        <begin position="88"/>
        <end position="323"/>
    </location>
</feature>
<keyword evidence="4" id="KW-0479">Metal-binding</keyword>
<dbReference type="InterPro" id="IPR036851">
    <property type="entry name" value="Chloroperoxidase-like_sf"/>
</dbReference>
<organism evidence="10 12">
    <name type="scientific">Cercospora beticola</name>
    <name type="common">Sugarbeet leaf spot fungus</name>
    <dbReference type="NCBI Taxonomy" id="122368"/>
    <lineage>
        <taxon>Eukaryota</taxon>
        <taxon>Fungi</taxon>
        <taxon>Dikarya</taxon>
        <taxon>Ascomycota</taxon>
        <taxon>Pezizomycotina</taxon>
        <taxon>Dothideomycetes</taxon>
        <taxon>Dothideomycetidae</taxon>
        <taxon>Mycosphaerellales</taxon>
        <taxon>Mycosphaerellaceae</taxon>
        <taxon>Cercospora</taxon>
    </lineage>
</organism>
<keyword evidence="3" id="KW-0349">Heme</keyword>
<dbReference type="Proteomes" id="UP001302367">
    <property type="component" value="Chromosome 5"/>
</dbReference>
<keyword evidence="6" id="KW-0408">Iron</keyword>
<proteinExistence type="inferred from homology"/>
<comment type="cofactor">
    <cofactor evidence="1">
        <name>heme b</name>
        <dbReference type="ChEBI" id="CHEBI:60344"/>
    </cofactor>
</comment>
<evidence type="ECO:0000256" key="8">
    <source>
        <dbReference type="SAM" id="SignalP"/>
    </source>
</evidence>
<dbReference type="Proteomes" id="UP000230605">
    <property type="component" value="Chromosome 10"/>
</dbReference>
<dbReference type="GO" id="GO:0004601">
    <property type="term" value="F:peroxidase activity"/>
    <property type="evidence" value="ECO:0007669"/>
    <property type="project" value="UniProtKB-KW"/>
</dbReference>
<gene>
    <name evidence="10" type="ORF">CB0940_11915</name>
    <name evidence="11" type="ORF">RHO25_008920</name>
</gene>
<evidence type="ECO:0000256" key="1">
    <source>
        <dbReference type="ARBA" id="ARBA00001970"/>
    </source>
</evidence>
<dbReference type="Gene3D" id="1.10.489.10">
    <property type="entry name" value="Chloroperoxidase-like"/>
    <property type="match status" value="1"/>
</dbReference>
<accession>A0A2G5IE10</accession>
<keyword evidence="8" id="KW-0732">Signal</keyword>
<evidence type="ECO:0000256" key="3">
    <source>
        <dbReference type="ARBA" id="ARBA00022617"/>
    </source>
</evidence>
<evidence type="ECO:0000256" key="7">
    <source>
        <dbReference type="ARBA" id="ARBA00025795"/>
    </source>
</evidence>
<keyword evidence="13" id="KW-1185">Reference proteome</keyword>
<reference evidence="11 13" key="2">
    <citation type="submission" date="2023-09" db="EMBL/GenBank/DDBJ databases">
        <title>Complete-Gapless Cercospora beticola genome.</title>
        <authorList>
            <person name="Wyatt N.A."/>
            <person name="Spanner R.E."/>
            <person name="Bolton M.D."/>
        </authorList>
    </citation>
    <scope>NUCLEOTIDE SEQUENCE [LARGE SCALE GENOMIC DNA]</scope>
    <source>
        <strain evidence="11">Cb09-40</strain>
    </source>
</reference>
<reference evidence="10 12" key="1">
    <citation type="submission" date="2015-10" db="EMBL/GenBank/DDBJ databases">
        <title>The cercosporin biosynthetic gene cluster was horizontally transferred to several fungal lineages and shown to be expanded in Cercospora beticola based on microsynteny with recipient genomes.</title>
        <authorList>
            <person name="De Jonge R."/>
            <person name="Ebert M.K."/>
            <person name="Suttle J.C."/>
            <person name="Jurick Ii W.M."/>
            <person name="Secor G.A."/>
            <person name="Thomma B.P."/>
            <person name="Van De Peer Y."/>
            <person name="Bolton M.D."/>
        </authorList>
    </citation>
    <scope>NUCLEOTIDE SEQUENCE [LARGE SCALE GENOMIC DNA]</scope>
    <source>
        <strain evidence="10 12">09-40</strain>
    </source>
</reference>
<evidence type="ECO:0000313" key="13">
    <source>
        <dbReference type="Proteomes" id="UP001302367"/>
    </source>
</evidence>
<dbReference type="PANTHER" id="PTHR33577">
    <property type="entry name" value="STERIGMATOCYSTIN BIOSYNTHESIS PEROXIDASE STCC-RELATED"/>
    <property type="match status" value="1"/>
</dbReference>
<comment type="similarity">
    <text evidence="7">Belongs to the chloroperoxidase family.</text>
</comment>
<evidence type="ECO:0000313" key="10">
    <source>
        <dbReference type="EMBL" id="PIB03041.1"/>
    </source>
</evidence>
<dbReference type="Pfam" id="PF01328">
    <property type="entry name" value="Peroxidase_2"/>
    <property type="match status" value="1"/>
</dbReference>